<evidence type="ECO:0000313" key="3">
    <source>
        <dbReference type="Proteomes" id="UP000076335"/>
    </source>
</evidence>
<dbReference type="NCBIfam" id="TIGR02246">
    <property type="entry name" value="SgcJ/EcaC family oxidoreductase"/>
    <property type="match status" value="1"/>
</dbReference>
<sequence length="145" mass="16782">MTDKQIKDQAAIREIFTRWSKAARNKDLDGIMALYSDDICSYDAVGPLQFSGREDYRAHWDRCMAFDDEFIMEPQEPTIRVSGHLAVARFLIRCGMRKEDGTEQASWMRSSYHLEKQGGEWRIAHEHFSVPFDFENGAAQFGLQP</sequence>
<dbReference type="RefSeq" id="WP_062949990.1">
    <property type="nucleotide sequence ID" value="NZ_LPVY01000005.1"/>
</dbReference>
<protein>
    <submittedName>
        <fullName evidence="2">DUF4440 domain-containing protein</fullName>
    </submittedName>
</protein>
<dbReference type="InterPro" id="IPR037401">
    <property type="entry name" value="SnoaL-like"/>
</dbReference>
<dbReference type="Pfam" id="PF13474">
    <property type="entry name" value="SnoaL_3"/>
    <property type="match status" value="1"/>
</dbReference>
<accession>A0A154L854</accession>
<dbReference type="EMBL" id="LPVY01000005">
    <property type="protein sequence ID" value="KZB66734.1"/>
    <property type="molecule type" value="Genomic_DNA"/>
</dbReference>
<dbReference type="AlphaFoldDB" id="A0A154L854"/>
<evidence type="ECO:0000259" key="1">
    <source>
        <dbReference type="Pfam" id="PF13474"/>
    </source>
</evidence>
<proteinExistence type="predicted"/>
<feature type="domain" description="SnoaL-like" evidence="1">
    <location>
        <begin position="12"/>
        <end position="132"/>
    </location>
</feature>
<dbReference type="OrthoDB" id="9812295at2"/>
<dbReference type="Proteomes" id="UP000076335">
    <property type="component" value="Unassembled WGS sequence"/>
</dbReference>
<comment type="caution">
    <text evidence="2">The sequence shown here is derived from an EMBL/GenBank/DDBJ whole genome shotgun (WGS) entry which is preliminary data.</text>
</comment>
<name>A0A154L854_9PROT</name>
<reference evidence="2 3" key="1">
    <citation type="submission" date="2015-12" db="EMBL/GenBank/DDBJ databases">
        <title>Genome sequence of Thalassospira lucentensis MCCC 1A02072.</title>
        <authorList>
            <person name="Lu L."/>
            <person name="Lai Q."/>
            <person name="Shao Z."/>
            <person name="Qian P."/>
        </authorList>
    </citation>
    <scope>NUCLEOTIDE SEQUENCE [LARGE SCALE GENOMIC DNA]</scope>
    <source>
        <strain evidence="2 3">MCCC 1A02072</strain>
    </source>
</reference>
<evidence type="ECO:0000313" key="2">
    <source>
        <dbReference type="EMBL" id="KZB66734.1"/>
    </source>
</evidence>
<dbReference type="Gene3D" id="3.10.450.50">
    <property type="match status" value="1"/>
</dbReference>
<dbReference type="SUPFAM" id="SSF54427">
    <property type="entry name" value="NTF2-like"/>
    <property type="match status" value="1"/>
</dbReference>
<dbReference type="InterPro" id="IPR032710">
    <property type="entry name" value="NTF2-like_dom_sf"/>
</dbReference>
<organism evidence="2 3">
    <name type="scientific">Thalassospira lucentensis</name>
    <dbReference type="NCBI Taxonomy" id="168935"/>
    <lineage>
        <taxon>Bacteria</taxon>
        <taxon>Pseudomonadati</taxon>
        <taxon>Pseudomonadota</taxon>
        <taxon>Alphaproteobacteria</taxon>
        <taxon>Rhodospirillales</taxon>
        <taxon>Thalassospiraceae</taxon>
        <taxon>Thalassospira</taxon>
    </lineage>
</organism>
<gene>
    <name evidence="2" type="ORF">AUP42_14465</name>
</gene>
<dbReference type="InterPro" id="IPR011944">
    <property type="entry name" value="Steroid_delta5-4_isomerase"/>
</dbReference>